<dbReference type="AlphaFoldDB" id="A0A9P6EGX5"/>
<evidence type="ECO:0008006" key="4">
    <source>
        <dbReference type="Google" id="ProtNLM"/>
    </source>
</evidence>
<dbReference type="GO" id="GO:0032153">
    <property type="term" value="C:cell division site"/>
    <property type="evidence" value="ECO:0007669"/>
    <property type="project" value="TreeGrafter"/>
</dbReference>
<dbReference type="Pfam" id="PF06687">
    <property type="entry name" value="SUR7"/>
    <property type="match status" value="1"/>
</dbReference>
<organism evidence="2 3">
    <name type="scientific">Crepidotus variabilis</name>
    <dbReference type="NCBI Taxonomy" id="179855"/>
    <lineage>
        <taxon>Eukaryota</taxon>
        <taxon>Fungi</taxon>
        <taxon>Dikarya</taxon>
        <taxon>Basidiomycota</taxon>
        <taxon>Agaricomycotina</taxon>
        <taxon>Agaricomycetes</taxon>
        <taxon>Agaricomycetidae</taxon>
        <taxon>Agaricales</taxon>
        <taxon>Agaricineae</taxon>
        <taxon>Crepidotaceae</taxon>
        <taxon>Crepidotus</taxon>
    </lineage>
</organism>
<accession>A0A9P6EGX5</accession>
<dbReference type="GO" id="GO:0005886">
    <property type="term" value="C:plasma membrane"/>
    <property type="evidence" value="ECO:0007669"/>
    <property type="project" value="InterPro"/>
</dbReference>
<dbReference type="PANTHER" id="PTHR28013">
    <property type="entry name" value="PROTEIN DCV1-RELATED"/>
    <property type="match status" value="1"/>
</dbReference>
<keyword evidence="1" id="KW-0472">Membrane</keyword>
<keyword evidence="1" id="KW-1133">Transmembrane helix</keyword>
<sequence>MSRAFCIPGIVFLFCALVLNFLVSISLPYLPALDIVRTHFPSSDVTAAGVTGINEVRFGVWAPCYYNGDGDRTCEKTGSAYKIDVGNPKNSQLALVRSSWTRGLVVHPIATGVTLIALLFAFSTHITVTLIASLISFLAALLTLVAFAIDIALYALVHHEMGDLNNNANTNTAPGFWMTLVAFILLLLAGCTVCFGRRRARMSGATTTSTYPTKRRGFFSRFRRT</sequence>
<dbReference type="EMBL" id="MU157850">
    <property type="protein sequence ID" value="KAF9528840.1"/>
    <property type="molecule type" value="Genomic_DNA"/>
</dbReference>
<feature type="transmembrane region" description="Helical" evidence="1">
    <location>
        <begin position="176"/>
        <end position="195"/>
    </location>
</feature>
<comment type="caution">
    <text evidence="2">The sequence shown here is derived from an EMBL/GenBank/DDBJ whole genome shotgun (WGS) entry which is preliminary data.</text>
</comment>
<name>A0A9P6EGX5_9AGAR</name>
<evidence type="ECO:0000256" key="1">
    <source>
        <dbReference type="SAM" id="Phobius"/>
    </source>
</evidence>
<dbReference type="InterPro" id="IPR051380">
    <property type="entry name" value="pH-response_reg_palI/RIM9"/>
</dbReference>
<dbReference type="Proteomes" id="UP000807306">
    <property type="component" value="Unassembled WGS sequence"/>
</dbReference>
<dbReference type="OrthoDB" id="2354757at2759"/>
<feature type="transmembrane region" description="Helical" evidence="1">
    <location>
        <begin position="134"/>
        <end position="156"/>
    </location>
</feature>
<gene>
    <name evidence="2" type="ORF">CPB83DRAFT_869364</name>
</gene>
<reference evidence="2" key="1">
    <citation type="submission" date="2020-11" db="EMBL/GenBank/DDBJ databases">
        <authorList>
            <consortium name="DOE Joint Genome Institute"/>
            <person name="Ahrendt S."/>
            <person name="Riley R."/>
            <person name="Andreopoulos W."/>
            <person name="Labutti K."/>
            <person name="Pangilinan J."/>
            <person name="Ruiz-Duenas F.J."/>
            <person name="Barrasa J.M."/>
            <person name="Sanchez-Garcia M."/>
            <person name="Camarero S."/>
            <person name="Miyauchi S."/>
            <person name="Serrano A."/>
            <person name="Linde D."/>
            <person name="Babiker R."/>
            <person name="Drula E."/>
            <person name="Ayuso-Fernandez I."/>
            <person name="Pacheco R."/>
            <person name="Padilla G."/>
            <person name="Ferreira P."/>
            <person name="Barriuso J."/>
            <person name="Kellner H."/>
            <person name="Castanera R."/>
            <person name="Alfaro M."/>
            <person name="Ramirez L."/>
            <person name="Pisabarro A.G."/>
            <person name="Kuo A."/>
            <person name="Tritt A."/>
            <person name="Lipzen A."/>
            <person name="He G."/>
            <person name="Yan M."/>
            <person name="Ng V."/>
            <person name="Cullen D."/>
            <person name="Martin F."/>
            <person name="Rosso M.-N."/>
            <person name="Henrissat B."/>
            <person name="Hibbett D."/>
            <person name="Martinez A.T."/>
            <person name="Grigoriev I.V."/>
        </authorList>
    </citation>
    <scope>NUCLEOTIDE SEQUENCE</scope>
    <source>
        <strain evidence="2">CBS 506.95</strain>
    </source>
</reference>
<evidence type="ECO:0000313" key="2">
    <source>
        <dbReference type="EMBL" id="KAF9528840.1"/>
    </source>
</evidence>
<dbReference type="GO" id="GO:0035838">
    <property type="term" value="C:growing cell tip"/>
    <property type="evidence" value="ECO:0007669"/>
    <property type="project" value="TreeGrafter"/>
</dbReference>
<keyword evidence="1" id="KW-0812">Transmembrane</keyword>
<dbReference type="PANTHER" id="PTHR28013:SF4">
    <property type="entry name" value="MARVEL DOMAIN-CONTAINING PROTEIN"/>
    <property type="match status" value="1"/>
</dbReference>
<keyword evidence="3" id="KW-1185">Reference proteome</keyword>
<feature type="transmembrane region" description="Helical" evidence="1">
    <location>
        <begin position="7"/>
        <end position="30"/>
    </location>
</feature>
<dbReference type="InterPro" id="IPR009571">
    <property type="entry name" value="SUR7/Rim9-like_fungi"/>
</dbReference>
<proteinExistence type="predicted"/>
<feature type="transmembrane region" description="Helical" evidence="1">
    <location>
        <begin position="104"/>
        <end position="122"/>
    </location>
</feature>
<evidence type="ECO:0000313" key="3">
    <source>
        <dbReference type="Proteomes" id="UP000807306"/>
    </source>
</evidence>
<dbReference type="Gene3D" id="1.20.140.150">
    <property type="match status" value="1"/>
</dbReference>
<protein>
    <recommendedName>
        <fullName evidence="4">Pali-domain-containing protein</fullName>
    </recommendedName>
</protein>